<keyword evidence="8" id="KW-0539">Nucleus</keyword>
<evidence type="ECO:0000256" key="5">
    <source>
        <dbReference type="ARBA" id="ARBA00022552"/>
    </source>
</evidence>
<proteinExistence type="inferred from homology"/>
<evidence type="ECO:0000256" key="8">
    <source>
        <dbReference type="ARBA" id="ARBA00023242"/>
    </source>
</evidence>
<dbReference type="GO" id="GO:0071051">
    <property type="term" value="P:poly(A)-dependent snoRNA 3'-end processing"/>
    <property type="evidence" value="ECO:0007669"/>
    <property type="project" value="TreeGrafter"/>
</dbReference>
<gene>
    <name evidence="10" type="ORF">A9F13_02g00627</name>
</gene>
<name>A0AA91Q2S6_CLALS</name>
<evidence type="ECO:0000256" key="6">
    <source>
        <dbReference type="ARBA" id="ARBA00022835"/>
    </source>
</evidence>
<keyword evidence="4" id="KW-0963">Cytoplasm</keyword>
<dbReference type="InterPro" id="IPR027408">
    <property type="entry name" value="PNPase/RNase_PH_dom_sf"/>
</dbReference>
<evidence type="ECO:0000256" key="1">
    <source>
        <dbReference type="ARBA" id="ARBA00004123"/>
    </source>
</evidence>
<dbReference type="GO" id="GO:0016075">
    <property type="term" value="P:rRNA catabolic process"/>
    <property type="evidence" value="ECO:0007669"/>
    <property type="project" value="TreeGrafter"/>
</dbReference>
<dbReference type="GO" id="GO:0071028">
    <property type="term" value="P:nuclear mRNA surveillance"/>
    <property type="evidence" value="ECO:0007669"/>
    <property type="project" value="TreeGrafter"/>
</dbReference>
<dbReference type="Proteomes" id="UP000195602">
    <property type="component" value="Unassembled WGS sequence"/>
</dbReference>
<dbReference type="Gene3D" id="3.30.230.70">
    <property type="entry name" value="GHMP Kinase, N-terminal domain"/>
    <property type="match status" value="1"/>
</dbReference>
<evidence type="ECO:0000256" key="3">
    <source>
        <dbReference type="ARBA" id="ARBA00006678"/>
    </source>
</evidence>
<dbReference type="GO" id="GO:0005730">
    <property type="term" value="C:nucleolus"/>
    <property type="evidence" value="ECO:0007669"/>
    <property type="project" value="TreeGrafter"/>
</dbReference>
<evidence type="ECO:0000259" key="9">
    <source>
        <dbReference type="Pfam" id="PF01138"/>
    </source>
</evidence>
<dbReference type="PANTHER" id="PTHR11953:SF2">
    <property type="entry name" value="EXOSOME COMPLEX COMPONENT MTR3"/>
    <property type="match status" value="1"/>
</dbReference>
<dbReference type="GO" id="GO:0071038">
    <property type="term" value="P:TRAMP-dependent tRNA surveillance pathway"/>
    <property type="evidence" value="ECO:0007669"/>
    <property type="project" value="UniProtKB-ARBA"/>
</dbReference>
<comment type="similarity">
    <text evidence="3">Belongs to the RNase PH family.</text>
</comment>
<comment type="subcellular location">
    <subcellularLocation>
        <location evidence="2">Cytoplasm</location>
    </subcellularLocation>
    <subcellularLocation>
        <location evidence="1">Nucleus</location>
    </subcellularLocation>
</comment>
<keyword evidence="7" id="KW-0694">RNA-binding</keyword>
<dbReference type="SUPFAM" id="SSF54211">
    <property type="entry name" value="Ribosomal protein S5 domain 2-like"/>
    <property type="match status" value="1"/>
</dbReference>
<dbReference type="GO" id="GO:0000467">
    <property type="term" value="P:exonucleolytic trimming to generate mature 3'-end of 5.8S rRNA from tricistronic rRNA transcript (SSU-rRNA, 5.8S rRNA, LSU-rRNA)"/>
    <property type="evidence" value="ECO:0007669"/>
    <property type="project" value="UniProtKB-ARBA"/>
</dbReference>
<evidence type="ECO:0000256" key="2">
    <source>
        <dbReference type="ARBA" id="ARBA00004496"/>
    </source>
</evidence>
<dbReference type="GO" id="GO:0034475">
    <property type="term" value="P:U4 snRNA 3'-end processing"/>
    <property type="evidence" value="ECO:0007669"/>
    <property type="project" value="TreeGrafter"/>
</dbReference>
<protein>
    <submittedName>
        <fullName evidence="10">Exosome non-catalytic core subunit</fullName>
    </submittedName>
</protein>
<dbReference type="InterPro" id="IPR001247">
    <property type="entry name" value="ExoRNase_PH_dom1"/>
</dbReference>
<dbReference type="GO" id="GO:0000177">
    <property type="term" value="C:cytoplasmic exosome (RNase complex)"/>
    <property type="evidence" value="ECO:0007669"/>
    <property type="project" value="UniProtKB-ARBA"/>
</dbReference>
<evidence type="ECO:0000313" key="10">
    <source>
        <dbReference type="EMBL" id="OVF10269.1"/>
    </source>
</evidence>
<dbReference type="Pfam" id="PF01138">
    <property type="entry name" value="RNase_PH"/>
    <property type="match status" value="1"/>
</dbReference>
<evidence type="ECO:0000256" key="4">
    <source>
        <dbReference type="ARBA" id="ARBA00022490"/>
    </source>
</evidence>
<dbReference type="PANTHER" id="PTHR11953">
    <property type="entry name" value="EXOSOME COMPLEX COMPONENT"/>
    <property type="match status" value="1"/>
</dbReference>
<evidence type="ECO:0000313" key="11">
    <source>
        <dbReference type="Proteomes" id="UP000195602"/>
    </source>
</evidence>
<organism evidence="10 11">
    <name type="scientific">Clavispora lusitaniae</name>
    <name type="common">Candida lusitaniae</name>
    <dbReference type="NCBI Taxonomy" id="36911"/>
    <lineage>
        <taxon>Eukaryota</taxon>
        <taxon>Fungi</taxon>
        <taxon>Dikarya</taxon>
        <taxon>Ascomycota</taxon>
        <taxon>Saccharomycotina</taxon>
        <taxon>Pichiomycetes</taxon>
        <taxon>Metschnikowiaceae</taxon>
        <taxon>Clavispora</taxon>
    </lineage>
</organism>
<evidence type="ECO:0000256" key="7">
    <source>
        <dbReference type="ARBA" id="ARBA00022884"/>
    </source>
</evidence>
<dbReference type="KEGG" id="clus:A9F13_02g00627"/>
<dbReference type="InterPro" id="IPR050080">
    <property type="entry name" value="RNase_PH"/>
</dbReference>
<feature type="domain" description="Exoribonuclease phosphorolytic" evidence="9">
    <location>
        <begin position="48"/>
        <end position="191"/>
    </location>
</feature>
<keyword evidence="5" id="KW-0698">rRNA processing</keyword>
<dbReference type="InterPro" id="IPR020568">
    <property type="entry name" value="Ribosomal_Su5_D2-typ_SF"/>
</dbReference>
<comment type="caution">
    <text evidence="10">The sequence shown here is derived from an EMBL/GenBank/DDBJ whole genome shotgun (WGS) entry which is preliminary data.</text>
</comment>
<keyword evidence="6" id="KW-0271">Exosome</keyword>
<dbReference type="GO" id="GO:0000176">
    <property type="term" value="C:nuclear exosome (RNase complex)"/>
    <property type="evidence" value="ECO:0007669"/>
    <property type="project" value="TreeGrafter"/>
</dbReference>
<reference evidence="10 11" key="1">
    <citation type="submission" date="2017-04" db="EMBL/GenBank/DDBJ databases">
        <title>Draft genome of the yeast Clavispora lusitaniae type strain CBS 6936.</title>
        <authorList>
            <person name="Durrens P."/>
            <person name="Klopp C."/>
            <person name="Biteau N."/>
            <person name="Fitton-Ouhabi V."/>
            <person name="Dementhon K."/>
            <person name="Accoceberry I."/>
            <person name="Sherman D.J."/>
            <person name="Noel T."/>
        </authorList>
    </citation>
    <scope>NUCLEOTIDE SEQUENCE [LARGE SCALE GENOMIC DNA]</scope>
    <source>
        <strain evidence="10 11">CBS 6936</strain>
    </source>
</reference>
<sequence length="279" mass="29887">MSDRRRILGPSDAKIPILGASSTLQTSESSFSAEKSPAASQNRSSDNVRSFFLKSGLTKNANGSAYLEVGDCILEVAVFGPRPIRGSFVEKASFSVECKFLPYITQPEESIYNGASQTPQGRPGLTPIEHKVSAFVETAFLPALLLEKYPKSTIDVFITVVAFNSQTASLLNLAAWTINCTSLALVDAGIEMRDLVSAGHVSISGEKTVLDPQLDPSAATECVASYMEMQNNELVAFWIEGGEVSSDILSRSMAGCESMSSVVRKNINGLMLSLAAKKD</sequence>
<dbReference type="AlphaFoldDB" id="A0AA91Q2S6"/>
<dbReference type="EMBL" id="LYUB02000002">
    <property type="protein sequence ID" value="OVF10269.1"/>
    <property type="molecule type" value="Genomic_DNA"/>
</dbReference>
<dbReference type="GO" id="GO:0003723">
    <property type="term" value="F:RNA binding"/>
    <property type="evidence" value="ECO:0007669"/>
    <property type="project" value="UniProtKB-KW"/>
</dbReference>
<accession>A0AA91Q2S6</accession>